<dbReference type="Gene3D" id="2.20.25.10">
    <property type="match status" value="1"/>
</dbReference>
<dbReference type="SUPFAM" id="SSF158997">
    <property type="entry name" value="Trm112p-like"/>
    <property type="match status" value="1"/>
</dbReference>
<dbReference type="AlphaFoldDB" id="A0A520MT13"/>
<dbReference type="Proteomes" id="UP000316449">
    <property type="component" value="Unassembled WGS sequence"/>
</dbReference>
<evidence type="ECO:0000313" key="2">
    <source>
        <dbReference type="Proteomes" id="UP000316449"/>
    </source>
</evidence>
<dbReference type="Pfam" id="PF03966">
    <property type="entry name" value="Trm112p"/>
    <property type="match status" value="1"/>
</dbReference>
<proteinExistence type="predicted"/>
<name>A0A520MT13_9GAMM</name>
<comment type="caution">
    <text evidence="1">The sequence shown here is derived from an EMBL/GenBank/DDBJ whole genome shotgun (WGS) entry which is preliminary data.</text>
</comment>
<protein>
    <submittedName>
        <fullName evidence="1">Trm112 family protein</fullName>
    </submittedName>
</protein>
<reference evidence="1 2" key="1">
    <citation type="submission" date="2019-02" db="EMBL/GenBank/DDBJ databases">
        <title>Prokaryotic population dynamics and viral predation in marine succession experiment using metagenomics: the confinement effect.</title>
        <authorList>
            <person name="Haro-Moreno J.M."/>
            <person name="Rodriguez-Valera F."/>
            <person name="Lopez-Perez M."/>
        </authorList>
    </citation>
    <scope>NUCLEOTIDE SEQUENCE [LARGE SCALE GENOMIC DNA]</scope>
    <source>
        <strain evidence="1">MED-G165</strain>
    </source>
</reference>
<evidence type="ECO:0000313" key="1">
    <source>
        <dbReference type="EMBL" id="RZO24360.1"/>
    </source>
</evidence>
<accession>A0A520MT13</accession>
<gene>
    <name evidence="1" type="ORF">EVA98_01370</name>
</gene>
<dbReference type="InterPro" id="IPR005651">
    <property type="entry name" value="Trm112-like"/>
</dbReference>
<dbReference type="EMBL" id="SHBK01000011">
    <property type="protein sequence ID" value="RZO24360.1"/>
    <property type="molecule type" value="Genomic_DNA"/>
</dbReference>
<organism evidence="1 2">
    <name type="scientific">SAR86 cluster bacterium</name>
    <dbReference type="NCBI Taxonomy" id="2030880"/>
    <lineage>
        <taxon>Bacteria</taxon>
        <taxon>Pseudomonadati</taxon>
        <taxon>Pseudomonadota</taxon>
        <taxon>Gammaproteobacteria</taxon>
        <taxon>SAR86 cluster</taxon>
    </lineage>
</organism>
<sequence>MIDEHILNIMGCIRCKSKLIDKESHLECPKCNIGYPVEDDIPRMIEERIFSLND</sequence>